<evidence type="ECO:0000256" key="3">
    <source>
        <dbReference type="ARBA" id="ARBA00022741"/>
    </source>
</evidence>
<evidence type="ECO:0000256" key="4">
    <source>
        <dbReference type="ARBA" id="ARBA00022840"/>
    </source>
</evidence>
<evidence type="ECO:0000256" key="2">
    <source>
        <dbReference type="ARBA" id="ARBA00022448"/>
    </source>
</evidence>
<feature type="non-terminal residue" evidence="7">
    <location>
        <position position="1"/>
    </location>
</feature>
<gene>
    <name evidence="7" type="ORF">S03H2_04465</name>
</gene>
<sequence>ALIDGYHLIKNARKVKSKVALMLESDMLYYRLTAHNNLKFFCKLYRVPNYEKKIYDMTKLLGIENWLDQYVEHLSSGMKMKLALARTLLLERDILFLDEPTLGLDVKTVNLFIDIIKNIESTIIFTSHDLSVVEKLCDRIAFINEGKIIKIGTQDEIKNLAESEIKIEITLTSKKKKLISELYSHDFITDITEIRENCVIIRLKERVYYKDLLTLLSKYEITKIKEVETSLEDLFLKTY</sequence>
<evidence type="ECO:0000313" key="7">
    <source>
        <dbReference type="EMBL" id="GAH20619.1"/>
    </source>
</evidence>
<keyword evidence="3" id="KW-0547">Nucleotide-binding</keyword>
<name>X1ETY0_9ZZZZ</name>
<organism evidence="7">
    <name type="scientific">marine sediment metagenome</name>
    <dbReference type="NCBI Taxonomy" id="412755"/>
    <lineage>
        <taxon>unclassified sequences</taxon>
        <taxon>metagenomes</taxon>
        <taxon>ecological metagenomes</taxon>
    </lineage>
</organism>
<keyword evidence="4" id="KW-0067">ATP-binding</keyword>
<protein>
    <recommendedName>
        <fullName evidence="8">ABC transporter domain-containing protein</fullName>
    </recommendedName>
</protein>
<dbReference type="GO" id="GO:0005524">
    <property type="term" value="F:ATP binding"/>
    <property type="evidence" value="ECO:0007669"/>
    <property type="project" value="UniProtKB-KW"/>
</dbReference>
<dbReference type="EMBL" id="BARU01001774">
    <property type="protein sequence ID" value="GAH20619.1"/>
    <property type="molecule type" value="Genomic_DNA"/>
</dbReference>
<dbReference type="InterPro" id="IPR025302">
    <property type="entry name" value="DrrA1/2-like_C"/>
</dbReference>
<keyword evidence="2" id="KW-0813">Transport</keyword>
<reference evidence="7" key="1">
    <citation type="journal article" date="2014" name="Front. Microbiol.">
        <title>High frequency of phylogenetically diverse reductive dehalogenase-homologous genes in deep subseafloor sedimentary metagenomes.</title>
        <authorList>
            <person name="Kawai M."/>
            <person name="Futagami T."/>
            <person name="Toyoda A."/>
            <person name="Takaki Y."/>
            <person name="Nishi S."/>
            <person name="Hori S."/>
            <person name="Arai W."/>
            <person name="Tsubouchi T."/>
            <person name="Morono Y."/>
            <person name="Uchiyama I."/>
            <person name="Ito T."/>
            <person name="Fujiyama A."/>
            <person name="Inagaki F."/>
            <person name="Takami H."/>
        </authorList>
    </citation>
    <scope>NUCLEOTIDE SEQUENCE</scope>
    <source>
        <strain evidence="7">Expedition CK06-06</strain>
    </source>
</reference>
<dbReference type="InterPro" id="IPR003439">
    <property type="entry name" value="ABC_transporter-like_ATP-bd"/>
</dbReference>
<evidence type="ECO:0000259" key="5">
    <source>
        <dbReference type="Pfam" id="PF00005"/>
    </source>
</evidence>
<dbReference type="PANTHER" id="PTHR42711:SF5">
    <property type="entry name" value="ABC TRANSPORTER ATP-BINDING PROTEIN NATA"/>
    <property type="match status" value="1"/>
</dbReference>
<accession>X1ETY0</accession>
<evidence type="ECO:0000259" key="6">
    <source>
        <dbReference type="Pfam" id="PF13732"/>
    </source>
</evidence>
<dbReference type="Pfam" id="PF13732">
    <property type="entry name" value="DrrA1-3_C"/>
    <property type="match status" value="1"/>
</dbReference>
<proteinExistence type="inferred from homology"/>
<dbReference type="AlphaFoldDB" id="X1ETY0"/>
<comment type="caution">
    <text evidence="7">The sequence shown here is derived from an EMBL/GenBank/DDBJ whole genome shotgun (WGS) entry which is preliminary data.</text>
</comment>
<dbReference type="PROSITE" id="PS00211">
    <property type="entry name" value="ABC_TRANSPORTER_1"/>
    <property type="match status" value="1"/>
</dbReference>
<comment type="similarity">
    <text evidence="1">Belongs to the ABC transporter superfamily.</text>
</comment>
<dbReference type="Gene3D" id="3.40.50.300">
    <property type="entry name" value="P-loop containing nucleotide triphosphate hydrolases"/>
    <property type="match status" value="1"/>
</dbReference>
<feature type="domain" description="Daunorubicin resistance ATP-binding protein DrrA1/2-like C-terminal" evidence="6">
    <location>
        <begin position="152"/>
        <end position="238"/>
    </location>
</feature>
<dbReference type="InterPro" id="IPR017871">
    <property type="entry name" value="ABC_transporter-like_CS"/>
</dbReference>
<feature type="domain" description="ABC transporter" evidence="5">
    <location>
        <begin position="11"/>
        <end position="101"/>
    </location>
</feature>
<dbReference type="InterPro" id="IPR027417">
    <property type="entry name" value="P-loop_NTPase"/>
</dbReference>
<dbReference type="InterPro" id="IPR050763">
    <property type="entry name" value="ABC_transporter_ATP-binding"/>
</dbReference>
<dbReference type="PANTHER" id="PTHR42711">
    <property type="entry name" value="ABC TRANSPORTER ATP-BINDING PROTEIN"/>
    <property type="match status" value="1"/>
</dbReference>
<dbReference type="GO" id="GO:0016887">
    <property type="term" value="F:ATP hydrolysis activity"/>
    <property type="evidence" value="ECO:0007669"/>
    <property type="project" value="InterPro"/>
</dbReference>
<dbReference type="Pfam" id="PF00005">
    <property type="entry name" value="ABC_tran"/>
    <property type="match status" value="1"/>
</dbReference>
<dbReference type="SUPFAM" id="SSF52540">
    <property type="entry name" value="P-loop containing nucleoside triphosphate hydrolases"/>
    <property type="match status" value="1"/>
</dbReference>
<evidence type="ECO:0008006" key="8">
    <source>
        <dbReference type="Google" id="ProtNLM"/>
    </source>
</evidence>
<evidence type="ECO:0000256" key="1">
    <source>
        <dbReference type="ARBA" id="ARBA00005417"/>
    </source>
</evidence>